<reference evidence="1 2" key="1">
    <citation type="submission" date="2015-03" db="EMBL/GenBank/DDBJ databases">
        <title>Genome assembly of Sandaracinus amylolyticus DSM 53668.</title>
        <authorList>
            <person name="Sharma G."/>
            <person name="Subramanian S."/>
        </authorList>
    </citation>
    <scope>NUCLEOTIDE SEQUENCE [LARGE SCALE GENOMIC DNA]</scope>
    <source>
        <strain evidence="1 2">DSM 53668</strain>
    </source>
</reference>
<protein>
    <submittedName>
        <fullName evidence="1">Uncharacterized protein</fullName>
    </submittedName>
</protein>
<gene>
    <name evidence="1" type="ORF">DB32_002268</name>
</gene>
<dbReference type="Proteomes" id="UP000034883">
    <property type="component" value="Chromosome"/>
</dbReference>
<sequence>MEPRVTMMVLLHAGGVCRGVATVAPAEDTEAAARRLLIDRDGWEAVFVDGHGVELERWTTTERGVERTWQSPLGPPRAPRARWLLEGDERIGA</sequence>
<dbReference type="STRING" id="927083.DB32_002268"/>
<dbReference type="EMBL" id="CP011125">
    <property type="protein sequence ID" value="AKF05119.1"/>
    <property type="molecule type" value="Genomic_DNA"/>
</dbReference>
<proteinExistence type="predicted"/>
<keyword evidence="2" id="KW-1185">Reference proteome</keyword>
<name>A0A0F6SEF8_9BACT</name>
<evidence type="ECO:0000313" key="1">
    <source>
        <dbReference type="EMBL" id="AKF05119.1"/>
    </source>
</evidence>
<organism evidence="1 2">
    <name type="scientific">Sandaracinus amylolyticus</name>
    <dbReference type="NCBI Taxonomy" id="927083"/>
    <lineage>
        <taxon>Bacteria</taxon>
        <taxon>Pseudomonadati</taxon>
        <taxon>Myxococcota</taxon>
        <taxon>Polyangia</taxon>
        <taxon>Polyangiales</taxon>
        <taxon>Sandaracinaceae</taxon>
        <taxon>Sandaracinus</taxon>
    </lineage>
</organism>
<dbReference type="KEGG" id="samy:DB32_002268"/>
<evidence type="ECO:0000313" key="2">
    <source>
        <dbReference type="Proteomes" id="UP000034883"/>
    </source>
</evidence>
<dbReference type="AlphaFoldDB" id="A0A0F6SEF8"/>
<dbReference type="RefSeq" id="WP_053232390.1">
    <property type="nucleotide sequence ID" value="NZ_CP011125.1"/>
</dbReference>
<accession>A0A0F6SEF8</accession>